<keyword evidence="3" id="KW-0442">Lipid degradation</keyword>
<evidence type="ECO:0000313" key="5">
    <source>
        <dbReference type="EMBL" id="KAK6933525.1"/>
    </source>
</evidence>
<name>A0AAN8ZGF1_9MAGN</name>
<dbReference type="AlphaFoldDB" id="A0AAN8ZGF1"/>
<dbReference type="PANTHER" id="PTHR46020:SF4">
    <property type="entry name" value="OS04G0650200 PROTEIN"/>
    <property type="match status" value="1"/>
</dbReference>
<dbReference type="Pfam" id="PF00657">
    <property type="entry name" value="Lipase_GDSL"/>
    <property type="match status" value="1"/>
</dbReference>
<accession>A0AAN8ZGF1</accession>
<dbReference type="GO" id="GO:0016788">
    <property type="term" value="F:hydrolase activity, acting on ester bonds"/>
    <property type="evidence" value="ECO:0007669"/>
    <property type="project" value="InterPro"/>
</dbReference>
<dbReference type="InterPro" id="IPR001087">
    <property type="entry name" value="GDSL"/>
</dbReference>
<protein>
    <submittedName>
        <fullName evidence="5">GDSL lipase/esterase</fullName>
    </submittedName>
</protein>
<proteinExistence type="inferred from homology"/>
<keyword evidence="6" id="KW-1185">Reference proteome</keyword>
<dbReference type="InterPro" id="IPR036514">
    <property type="entry name" value="SGNH_hydro_sf"/>
</dbReference>
<keyword evidence="4" id="KW-0443">Lipid metabolism</keyword>
<evidence type="ECO:0000256" key="2">
    <source>
        <dbReference type="ARBA" id="ARBA00022801"/>
    </source>
</evidence>
<sequence>VNVVEGSRYSDQSLQGGLGSNKRLFVFGDSYVDTGNTPKSYPAWKAPYGTTFPRKPDGRFSDGRVLTDNLASILGIRSPIPYRLRKDAKEEVKYGMNFGYGGTGVFDTLVAGPNMTIQINYFEQQVEEEKVYTKQDLENSITLATISGNDYTTFIFRNGSFEHLQDFIKSVTKQISINLKRIHDLGVQNVVVTSIEPLGCLPTITALSSYKECNEFVNSAATLHNQILRQVVQDLNNVTHQPVFRVIDLHGAFFSAMKKQSNHTGTIKFGDPLRPCCMGVPGHSCGDVDENGAKKYEVCQNPSSSFFWDDVHPTQEGWYEVFSALQPSLNKLLQSPSHRKGEMNKKDF</sequence>
<dbReference type="Proteomes" id="UP001370490">
    <property type="component" value="Unassembled WGS sequence"/>
</dbReference>
<dbReference type="GO" id="GO:0016042">
    <property type="term" value="P:lipid catabolic process"/>
    <property type="evidence" value="ECO:0007669"/>
    <property type="project" value="UniProtKB-KW"/>
</dbReference>
<dbReference type="EMBL" id="JBAMMX010000009">
    <property type="protein sequence ID" value="KAK6933525.1"/>
    <property type="molecule type" value="Genomic_DNA"/>
</dbReference>
<dbReference type="Gene3D" id="3.40.50.1110">
    <property type="entry name" value="SGNH hydrolase"/>
    <property type="match status" value="1"/>
</dbReference>
<reference evidence="5 6" key="1">
    <citation type="submission" date="2023-12" db="EMBL/GenBank/DDBJ databases">
        <title>A high-quality genome assembly for Dillenia turbinata (Dilleniales).</title>
        <authorList>
            <person name="Chanderbali A."/>
        </authorList>
    </citation>
    <scope>NUCLEOTIDE SEQUENCE [LARGE SCALE GENOMIC DNA]</scope>
    <source>
        <strain evidence="5">LSX21</strain>
        <tissue evidence="5">Leaf</tissue>
    </source>
</reference>
<feature type="non-terminal residue" evidence="5">
    <location>
        <position position="1"/>
    </location>
</feature>
<dbReference type="PANTHER" id="PTHR46020">
    <property type="entry name" value="OSJNBB0059K02.9 PROTEIN"/>
    <property type="match status" value="1"/>
</dbReference>
<evidence type="ECO:0000256" key="1">
    <source>
        <dbReference type="ARBA" id="ARBA00008668"/>
    </source>
</evidence>
<keyword evidence="2" id="KW-0378">Hydrolase</keyword>
<comment type="caution">
    <text evidence="5">The sequence shown here is derived from an EMBL/GenBank/DDBJ whole genome shotgun (WGS) entry which is preliminary data.</text>
</comment>
<evidence type="ECO:0000313" key="6">
    <source>
        <dbReference type="Proteomes" id="UP001370490"/>
    </source>
</evidence>
<evidence type="ECO:0000256" key="3">
    <source>
        <dbReference type="ARBA" id="ARBA00022963"/>
    </source>
</evidence>
<organism evidence="5 6">
    <name type="scientific">Dillenia turbinata</name>
    <dbReference type="NCBI Taxonomy" id="194707"/>
    <lineage>
        <taxon>Eukaryota</taxon>
        <taxon>Viridiplantae</taxon>
        <taxon>Streptophyta</taxon>
        <taxon>Embryophyta</taxon>
        <taxon>Tracheophyta</taxon>
        <taxon>Spermatophyta</taxon>
        <taxon>Magnoliopsida</taxon>
        <taxon>eudicotyledons</taxon>
        <taxon>Gunneridae</taxon>
        <taxon>Pentapetalae</taxon>
        <taxon>Dilleniales</taxon>
        <taxon>Dilleniaceae</taxon>
        <taxon>Dillenia</taxon>
    </lineage>
</organism>
<comment type="similarity">
    <text evidence="1">Belongs to the 'GDSL' lipolytic enzyme family.</text>
</comment>
<dbReference type="SUPFAM" id="SSF52266">
    <property type="entry name" value="SGNH hydrolase"/>
    <property type="match status" value="1"/>
</dbReference>
<evidence type="ECO:0000256" key="4">
    <source>
        <dbReference type="ARBA" id="ARBA00023098"/>
    </source>
</evidence>
<gene>
    <name evidence="5" type="ORF">RJ641_036419</name>
</gene>